<accession>A3LUE1</accession>
<keyword evidence="8" id="KW-1185">Reference proteome</keyword>
<dbReference type="Proteomes" id="UP000002258">
    <property type="component" value="Chromosome 4"/>
</dbReference>
<evidence type="ECO:0000256" key="1">
    <source>
        <dbReference type="ARBA" id="ARBA00022723"/>
    </source>
</evidence>
<feature type="region of interest" description="Disordered" evidence="5">
    <location>
        <begin position="1"/>
        <end position="103"/>
    </location>
</feature>
<dbReference type="EMBL" id="CP000498">
    <property type="protein sequence ID" value="ABN66223.1"/>
    <property type="molecule type" value="Genomic_DNA"/>
</dbReference>
<feature type="compositionally biased region" description="Pro residues" evidence="5">
    <location>
        <begin position="1"/>
        <end position="13"/>
    </location>
</feature>
<feature type="compositionally biased region" description="Low complexity" evidence="5">
    <location>
        <begin position="138"/>
        <end position="148"/>
    </location>
</feature>
<dbReference type="InterPro" id="IPR036855">
    <property type="entry name" value="Znf_CCCH_sf"/>
</dbReference>
<feature type="compositionally biased region" description="Basic and acidic residues" evidence="5">
    <location>
        <begin position="128"/>
        <end position="137"/>
    </location>
</feature>
<gene>
    <name evidence="7" type="ORF">PICST_58897</name>
</gene>
<dbReference type="HOGENOM" id="CLU_067614_0_0_1"/>
<dbReference type="AlphaFoldDB" id="A3LUE1"/>
<dbReference type="STRING" id="322104.A3LUE1"/>
<dbReference type="KEGG" id="pic:PICST_58897"/>
<feature type="domain" description="C3H1-type" evidence="6">
    <location>
        <begin position="166"/>
        <end position="194"/>
    </location>
</feature>
<dbReference type="InParanoid" id="A3LUE1"/>
<evidence type="ECO:0000259" key="6">
    <source>
        <dbReference type="PROSITE" id="PS50103"/>
    </source>
</evidence>
<organism evidence="7 8">
    <name type="scientific">Scheffersomyces stipitis (strain ATCC 58785 / CBS 6054 / NBRC 10063 / NRRL Y-11545)</name>
    <name type="common">Yeast</name>
    <name type="synonym">Pichia stipitis</name>
    <dbReference type="NCBI Taxonomy" id="322104"/>
    <lineage>
        <taxon>Eukaryota</taxon>
        <taxon>Fungi</taxon>
        <taxon>Dikarya</taxon>
        <taxon>Ascomycota</taxon>
        <taxon>Saccharomycotina</taxon>
        <taxon>Pichiomycetes</taxon>
        <taxon>Debaryomycetaceae</taxon>
        <taxon>Scheffersomyces</taxon>
    </lineage>
</organism>
<keyword evidence="1 4" id="KW-0479">Metal-binding</keyword>
<dbReference type="PROSITE" id="PS50103">
    <property type="entry name" value="ZF_C3H1"/>
    <property type="match status" value="1"/>
</dbReference>
<evidence type="ECO:0000256" key="4">
    <source>
        <dbReference type="PROSITE-ProRule" id="PRU00723"/>
    </source>
</evidence>
<dbReference type="eggNOG" id="ENOG502SA4F">
    <property type="taxonomic scope" value="Eukaryota"/>
</dbReference>
<evidence type="ECO:0000256" key="2">
    <source>
        <dbReference type="ARBA" id="ARBA00022771"/>
    </source>
</evidence>
<dbReference type="SMART" id="SM00356">
    <property type="entry name" value="ZnF_C3H1"/>
    <property type="match status" value="1"/>
</dbReference>
<feature type="region of interest" description="Disordered" evidence="5">
    <location>
        <begin position="128"/>
        <end position="163"/>
    </location>
</feature>
<dbReference type="OMA" id="NKCKNLH"/>
<dbReference type="GO" id="GO:0008270">
    <property type="term" value="F:zinc ion binding"/>
    <property type="evidence" value="ECO:0007669"/>
    <property type="project" value="UniProtKB-KW"/>
</dbReference>
<evidence type="ECO:0000256" key="3">
    <source>
        <dbReference type="ARBA" id="ARBA00022833"/>
    </source>
</evidence>
<dbReference type="InterPro" id="IPR019496">
    <property type="entry name" value="NUFIP1_cons_dom"/>
</dbReference>
<dbReference type="RefSeq" id="XP_001384252.1">
    <property type="nucleotide sequence ID" value="XM_001384215.1"/>
</dbReference>
<reference evidence="7 8" key="1">
    <citation type="journal article" date="2007" name="Nat. Biotechnol.">
        <title>Genome sequence of the lignocellulose-bioconverting and xylose-fermenting yeast Pichia stipitis.</title>
        <authorList>
            <person name="Jeffries T.W."/>
            <person name="Grigoriev I.V."/>
            <person name="Grimwood J."/>
            <person name="Laplaza J.M."/>
            <person name="Aerts A."/>
            <person name="Salamov A."/>
            <person name="Schmutz J."/>
            <person name="Lindquist E."/>
            <person name="Dehal P."/>
            <person name="Shapiro H."/>
            <person name="Jin Y.S."/>
            <person name="Passoth V."/>
            <person name="Richardson P.M."/>
        </authorList>
    </citation>
    <scope>NUCLEOTIDE SEQUENCE [LARGE SCALE GENOMIC DNA]</scope>
    <source>
        <strain evidence="8">ATCC 58785 / CBS 6054 / NBRC 10063 / NRRL Y-11545</strain>
    </source>
</reference>
<dbReference type="InterPro" id="IPR000571">
    <property type="entry name" value="Znf_CCCH"/>
</dbReference>
<dbReference type="Gene3D" id="4.10.1000.10">
    <property type="entry name" value="Zinc finger, CCCH-type"/>
    <property type="match status" value="1"/>
</dbReference>
<keyword evidence="3 4" id="KW-0862">Zinc</keyword>
<dbReference type="Pfam" id="PF10453">
    <property type="entry name" value="NUFIP1"/>
    <property type="match status" value="1"/>
</dbReference>
<keyword evidence="2 4" id="KW-0863">Zinc-finger</keyword>
<feature type="compositionally biased region" description="Low complexity" evidence="5">
    <location>
        <begin position="14"/>
        <end position="29"/>
    </location>
</feature>
<name>A3LUE1_PICST</name>
<evidence type="ECO:0000313" key="8">
    <source>
        <dbReference type="Proteomes" id="UP000002258"/>
    </source>
</evidence>
<evidence type="ECO:0000256" key="5">
    <source>
        <dbReference type="SAM" id="MobiDB-lite"/>
    </source>
</evidence>
<dbReference type="SUPFAM" id="SSF90229">
    <property type="entry name" value="CCCH zinc finger"/>
    <property type="match status" value="1"/>
</dbReference>
<protein>
    <submittedName>
        <fullName evidence="7">Ribosome assembly</fullName>
    </submittedName>
</protein>
<feature type="compositionally biased region" description="Polar residues" evidence="5">
    <location>
        <begin position="30"/>
        <end position="52"/>
    </location>
</feature>
<dbReference type="Pfam" id="PF00642">
    <property type="entry name" value="zf-CCCH"/>
    <property type="match status" value="1"/>
</dbReference>
<evidence type="ECO:0000313" key="7">
    <source>
        <dbReference type="EMBL" id="ABN66223.1"/>
    </source>
</evidence>
<proteinExistence type="predicted"/>
<dbReference type="OrthoDB" id="273070at2759"/>
<sequence length="276" mass="31598">MDFAYAPPPPPPSSRKNGPKKPNNSSKGNLQRNNKNNSISKPNQNSRNQYQQDRTDLPTSILDLPTHLPNIAPSEEAPFNEGFEDDDKLLKKDPSEPTFIQGTSITLQTEEDILKWIEERKKNWPSRKNIEKKEKLNQQKSETNSSTSSKKRPYSQDATEREVKDKKQKNICRFYQQHGHCKFGSKCKNVHESTSSINPVASTNVNVNGVPVLIPKLYVNRNSKVGQSRTSSEQSSLFKHLVKKDNLENENKIILDFVQFLEREGLIDHDVMKEKQ</sequence>
<dbReference type="GeneID" id="4838886"/>
<feature type="zinc finger region" description="C3H1-type" evidence="4">
    <location>
        <begin position="166"/>
        <end position="194"/>
    </location>
</feature>